<proteinExistence type="predicted"/>
<dbReference type="Proteomes" id="UP000265566">
    <property type="component" value="Chromosome 8"/>
</dbReference>
<gene>
    <name evidence="1" type="ordered locus">MTR_8g074907</name>
    <name evidence="2" type="ORF">MtrunA17_Chr8g0371301</name>
</gene>
<dbReference type="Proteomes" id="UP000002051">
    <property type="component" value="Chromosome 8"/>
</dbReference>
<dbReference type="EMBL" id="PSQE01000008">
    <property type="protein sequence ID" value="RHN41928.1"/>
    <property type="molecule type" value="Genomic_DNA"/>
</dbReference>
<dbReference type="AlphaFoldDB" id="A0A072U3J6"/>
<organism evidence="1 4">
    <name type="scientific">Medicago truncatula</name>
    <name type="common">Barrel medic</name>
    <name type="synonym">Medicago tribuloides</name>
    <dbReference type="NCBI Taxonomy" id="3880"/>
    <lineage>
        <taxon>Eukaryota</taxon>
        <taxon>Viridiplantae</taxon>
        <taxon>Streptophyta</taxon>
        <taxon>Embryophyta</taxon>
        <taxon>Tracheophyta</taxon>
        <taxon>Spermatophyta</taxon>
        <taxon>Magnoliopsida</taxon>
        <taxon>eudicotyledons</taxon>
        <taxon>Gunneridae</taxon>
        <taxon>Pentapetalae</taxon>
        <taxon>rosids</taxon>
        <taxon>fabids</taxon>
        <taxon>Fabales</taxon>
        <taxon>Fabaceae</taxon>
        <taxon>Papilionoideae</taxon>
        <taxon>50 kb inversion clade</taxon>
        <taxon>NPAAA clade</taxon>
        <taxon>Hologalegina</taxon>
        <taxon>IRL clade</taxon>
        <taxon>Trifolieae</taxon>
        <taxon>Medicago</taxon>
    </lineage>
</organism>
<reference evidence="1 4" key="1">
    <citation type="journal article" date="2011" name="Nature">
        <title>The Medicago genome provides insight into the evolution of rhizobial symbioses.</title>
        <authorList>
            <person name="Young N.D."/>
            <person name="Debelle F."/>
            <person name="Oldroyd G.E."/>
            <person name="Geurts R."/>
            <person name="Cannon S.B."/>
            <person name="Udvardi M.K."/>
            <person name="Benedito V.A."/>
            <person name="Mayer K.F."/>
            <person name="Gouzy J."/>
            <person name="Schoof H."/>
            <person name="Van de Peer Y."/>
            <person name="Proost S."/>
            <person name="Cook D.R."/>
            <person name="Meyers B.C."/>
            <person name="Spannagl M."/>
            <person name="Cheung F."/>
            <person name="De Mita S."/>
            <person name="Krishnakumar V."/>
            <person name="Gundlach H."/>
            <person name="Zhou S."/>
            <person name="Mudge J."/>
            <person name="Bharti A.K."/>
            <person name="Murray J.D."/>
            <person name="Naoumkina M.A."/>
            <person name="Rosen B."/>
            <person name="Silverstein K.A."/>
            <person name="Tang H."/>
            <person name="Rombauts S."/>
            <person name="Zhao P.X."/>
            <person name="Zhou P."/>
            <person name="Barbe V."/>
            <person name="Bardou P."/>
            <person name="Bechner M."/>
            <person name="Bellec A."/>
            <person name="Berger A."/>
            <person name="Berges H."/>
            <person name="Bidwell S."/>
            <person name="Bisseling T."/>
            <person name="Choisne N."/>
            <person name="Couloux A."/>
            <person name="Denny R."/>
            <person name="Deshpande S."/>
            <person name="Dai X."/>
            <person name="Doyle J.J."/>
            <person name="Dudez A.M."/>
            <person name="Farmer A.D."/>
            <person name="Fouteau S."/>
            <person name="Franken C."/>
            <person name="Gibelin C."/>
            <person name="Gish J."/>
            <person name="Goldstein S."/>
            <person name="Gonzalez A.J."/>
            <person name="Green P.J."/>
            <person name="Hallab A."/>
            <person name="Hartog M."/>
            <person name="Hua A."/>
            <person name="Humphray S.J."/>
            <person name="Jeong D.H."/>
            <person name="Jing Y."/>
            <person name="Jocker A."/>
            <person name="Kenton S.M."/>
            <person name="Kim D.J."/>
            <person name="Klee K."/>
            <person name="Lai H."/>
            <person name="Lang C."/>
            <person name="Lin S."/>
            <person name="Macmil S.L."/>
            <person name="Magdelenat G."/>
            <person name="Matthews L."/>
            <person name="McCorrison J."/>
            <person name="Monaghan E.L."/>
            <person name="Mun J.H."/>
            <person name="Najar F.Z."/>
            <person name="Nicholson C."/>
            <person name="Noirot C."/>
            <person name="O'Bleness M."/>
            <person name="Paule C.R."/>
            <person name="Poulain J."/>
            <person name="Prion F."/>
            <person name="Qin B."/>
            <person name="Qu C."/>
            <person name="Retzel E.F."/>
            <person name="Riddle C."/>
            <person name="Sallet E."/>
            <person name="Samain S."/>
            <person name="Samson N."/>
            <person name="Sanders I."/>
            <person name="Saurat O."/>
            <person name="Scarpelli C."/>
            <person name="Schiex T."/>
            <person name="Segurens B."/>
            <person name="Severin A.J."/>
            <person name="Sherrier D.J."/>
            <person name="Shi R."/>
            <person name="Sims S."/>
            <person name="Singer S.R."/>
            <person name="Sinharoy S."/>
            <person name="Sterck L."/>
            <person name="Viollet A."/>
            <person name="Wang B.B."/>
            <person name="Wang K."/>
            <person name="Wang M."/>
            <person name="Wang X."/>
            <person name="Warfsmann J."/>
            <person name="Weissenbach J."/>
            <person name="White D.D."/>
            <person name="White J.D."/>
            <person name="Wiley G.B."/>
            <person name="Wincker P."/>
            <person name="Xing Y."/>
            <person name="Yang L."/>
            <person name="Yao Z."/>
            <person name="Ying F."/>
            <person name="Zhai J."/>
            <person name="Zhou L."/>
            <person name="Zuber A."/>
            <person name="Denarie J."/>
            <person name="Dixon R.A."/>
            <person name="May G.D."/>
            <person name="Schwartz D.C."/>
            <person name="Rogers J."/>
            <person name="Quetier F."/>
            <person name="Town C.D."/>
            <person name="Roe B.A."/>
        </authorList>
    </citation>
    <scope>NUCLEOTIDE SEQUENCE [LARGE SCALE GENOMIC DNA]</scope>
    <source>
        <strain evidence="1">A17</strain>
        <strain evidence="3 4">cv. Jemalong A17</strain>
    </source>
</reference>
<protein>
    <submittedName>
        <fullName evidence="1 3">Uncharacterized protein</fullName>
    </submittedName>
</protein>
<reference evidence="3" key="3">
    <citation type="submission" date="2015-04" db="UniProtKB">
        <authorList>
            <consortium name="EnsemblPlants"/>
        </authorList>
    </citation>
    <scope>IDENTIFICATION</scope>
    <source>
        <strain evidence="3">cv. Jemalong A17</strain>
    </source>
</reference>
<sequence>MREIEEREVLIIYKITMIPLHSFFHHHHVASLQQFYMGTSGTIVGKLVSSLFLRFFGEINIRRGPHVFLSLSPFSFCNQTEEIMNFSPFSLHPLSLFSISPQPNTMLMYMINIFLV</sequence>
<dbReference type="EnsemblPlants" id="KEH20365">
    <property type="protein sequence ID" value="KEH20365"/>
    <property type="gene ID" value="MTR_8g074907"/>
</dbReference>
<name>A0A072U3J6_MEDTR</name>
<dbReference type="Gramene" id="rna48303">
    <property type="protein sequence ID" value="RHN41928.1"/>
    <property type="gene ID" value="gene48303"/>
</dbReference>
<dbReference type="HOGENOM" id="CLU_2100562_0_0_1"/>
<reference evidence="2" key="4">
    <citation type="journal article" date="2018" name="Nat. Plants">
        <title>Whole-genome landscape of Medicago truncatula symbiotic genes.</title>
        <authorList>
            <person name="Pecrix Y."/>
            <person name="Gamas P."/>
            <person name="Carrere S."/>
        </authorList>
    </citation>
    <scope>NUCLEOTIDE SEQUENCE</scope>
    <source>
        <tissue evidence="2">Leaves</tissue>
    </source>
</reference>
<evidence type="ECO:0000313" key="2">
    <source>
        <dbReference type="EMBL" id="RHN41928.1"/>
    </source>
</evidence>
<dbReference type="EMBL" id="CM001224">
    <property type="protein sequence ID" value="KEH20365.1"/>
    <property type="molecule type" value="Genomic_DNA"/>
</dbReference>
<evidence type="ECO:0000313" key="4">
    <source>
        <dbReference type="Proteomes" id="UP000002051"/>
    </source>
</evidence>
<evidence type="ECO:0000313" key="1">
    <source>
        <dbReference type="EMBL" id="KEH20365.1"/>
    </source>
</evidence>
<evidence type="ECO:0000313" key="3">
    <source>
        <dbReference type="EnsemblPlants" id="KEH20365"/>
    </source>
</evidence>
<reference evidence="1 4" key="2">
    <citation type="journal article" date="2014" name="BMC Genomics">
        <title>An improved genome release (version Mt4.0) for the model legume Medicago truncatula.</title>
        <authorList>
            <person name="Tang H."/>
            <person name="Krishnakumar V."/>
            <person name="Bidwell S."/>
            <person name="Rosen B."/>
            <person name="Chan A."/>
            <person name="Zhou S."/>
            <person name="Gentzbittel L."/>
            <person name="Childs K.L."/>
            <person name="Yandell M."/>
            <person name="Gundlach H."/>
            <person name="Mayer K.F."/>
            <person name="Schwartz D.C."/>
            <person name="Town C.D."/>
        </authorList>
    </citation>
    <scope>GENOME REANNOTATION</scope>
    <source>
        <strain evidence="1">A17</strain>
        <strain evidence="3 4">cv. Jemalong A17</strain>
    </source>
</reference>
<accession>A0A072U3J6</accession>
<keyword evidence="4" id="KW-1185">Reference proteome</keyword>